<reference evidence="6 7" key="1">
    <citation type="journal article" date="2016" name="Genome Biol. Evol.">
        <title>Draft genome sequence of an aflatoxigenic Aspergillus species, A. bombycis.</title>
        <authorList>
            <person name="Moore G.G."/>
            <person name="Mack B.M."/>
            <person name="Beltz S.B."/>
            <person name="Gilbert M.K."/>
        </authorList>
    </citation>
    <scope>NUCLEOTIDE SEQUENCE [LARGE SCALE GENOMIC DNA]</scope>
    <source>
        <strain evidence="7">NRRL 26010</strain>
    </source>
</reference>
<dbReference type="InterPro" id="IPR017853">
    <property type="entry name" value="GH"/>
</dbReference>
<comment type="similarity">
    <text evidence="1">Belongs to the glycosyl hydrolase 18 family. Chitinase class V subfamily.</text>
</comment>
<feature type="region of interest" description="Disordered" evidence="3">
    <location>
        <begin position="402"/>
        <end position="459"/>
    </location>
</feature>
<organism evidence="6 7">
    <name type="scientific">Aspergillus bombycis</name>
    <dbReference type="NCBI Taxonomy" id="109264"/>
    <lineage>
        <taxon>Eukaryota</taxon>
        <taxon>Fungi</taxon>
        <taxon>Dikarya</taxon>
        <taxon>Ascomycota</taxon>
        <taxon>Pezizomycotina</taxon>
        <taxon>Eurotiomycetes</taxon>
        <taxon>Eurotiomycetidae</taxon>
        <taxon>Eurotiales</taxon>
        <taxon>Aspergillaceae</taxon>
        <taxon>Aspergillus</taxon>
    </lineage>
</organism>
<evidence type="ECO:0000256" key="3">
    <source>
        <dbReference type="SAM" id="MobiDB-lite"/>
    </source>
</evidence>
<evidence type="ECO:0000313" key="7">
    <source>
        <dbReference type="Proteomes" id="UP000179179"/>
    </source>
</evidence>
<comment type="caution">
    <text evidence="6">The sequence shown here is derived from an EMBL/GenBank/DDBJ whole genome shotgun (WGS) entry which is preliminary data.</text>
</comment>
<dbReference type="EC" id="3.2.1.14" evidence="2"/>
<evidence type="ECO:0000256" key="2">
    <source>
        <dbReference type="ARBA" id="ARBA00012729"/>
    </source>
</evidence>
<evidence type="ECO:0000313" key="6">
    <source>
        <dbReference type="EMBL" id="OGM50776.1"/>
    </source>
</evidence>
<dbReference type="PANTHER" id="PTHR11177">
    <property type="entry name" value="CHITINASE"/>
    <property type="match status" value="1"/>
</dbReference>
<dbReference type="InterPro" id="IPR029070">
    <property type="entry name" value="Chitinase_insertion_sf"/>
</dbReference>
<dbReference type="OrthoDB" id="73875at2759"/>
<proteinExistence type="inferred from homology"/>
<dbReference type="GO" id="GO:0005975">
    <property type="term" value="P:carbohydrate metabolic process"/>
    <property type="evidence" value="ECO:0007669"/>
    <property type="project" value="InterPro"/>
</dbReference>
<dbReference type="GO" id="GO:0008843">
    <property type="term" value="F:endochitinase activity"/>
    <property type="evidence" value="ECO:0007669"/>
    <property type="project" value="UniProtKB-EC"/>
</dbReference>
<evidence type="ECO:0000256" key="4">
    <source>
        <dbReference type="SAM" id="SignalP"/>
    </source>
</evidence>
<feature type="region of interest" description="Disordered" evidence="3">
    <location>
        <begin position="325"/>
        <end position="378"/>
    </location>
</feature>
<dbReference type="InterPro" id="IPR050314">
    <property type="entry name" value="Glycosyl_Hydrlase_18"/>
</dbReference>
<dbReference type="Gene3D" id="3.10.50.10">
    <property type="match status" value="1"/>
</dbReference>
<evidence type="ECO:0000256" key="1">
    <source>
        <dbReference type="ARBA" id="ARBA00008682"/>
    </source>
</evidence>
<gene>
    <name evidence="6" type="ORF">ABOM_000747</name>
</gene>
<dbReference type="AlphaFoldDB" id="A0A1F8AG99"/>
<feature type="domain" description="GH18" evidence="5">
    <location>
        <begin position="21"/>
        <end position="317"/>
    </location>
</feature>
<accession>A0A1F8AG99</accession>
<feature type="compositionally biased region" description="Polar residues" evidence="3">
    <location>
        <begin position="343"/>
        <end position="356"/>
    </location>
</feature>
<keyword evidence="4" id="KW-0732">Signal</keyword>
<dbReference type="EMBL" id="LYCR01000002">
    <property type="protein sequence ID" value="OGM50776.1"/>
    <property type="molecule type" value="Genomic_DNA"/>
</dbReference>
<dbReference type="Gene3D" id="3.20.20.80">
    <property type="entry name" value="Glycosidases"/>
    <property type="match status" value="1"/>
</dbReference>
<dbReference type="Proteomes" id="UP000179179">
    <property type="component" value="Unassembled WGS sequence"/>
</dbReference>
<dbReference type="InterPro" id="IPR001223">
    <property type="entry name" value="Glyco_hydro18_cat"/>
</dbReference>
<protein>
    <recommendedName>
        <fullName evidence="2">chitinase</fullName>
        <ecNumber evidence="2">3.2.1.14</ecNumber>
    </recommendedName>
</protein>
<feature type="signal peptide" evidence="4">
    <location>
        <begin position="1"/>
        <end position="20"/>
    </location>
</feature>
<dbReference type="RefSeq" id="XP_022394493.1">
    <property type="nucleotide sequence ID" value="XM_022527877.1"/>
</dbReference>
<feature type="compositionally biased region" description="Low complexity" evidence="3">
    <location>
        <begin position="357"/>
        <end position="371"/>
    </location>
</feature>
<keyword evidence="7" id="KW-1185">Reference proteome</keyword>
<dbReference type="STRING" id="109264.A0A1F8AG99"/>
<feature type="compositionally biased region" description="Polar residues" evidence="3">
    <location>
        <begin position="402"/>
        <end position="414"/>
    </location>
</feature>
<evidence type="ECO:0000259" key="5">
    <source>
        <dbReference type="Pfam" id="PF00704"/>
    </source>
</evidence>
<name>A0A1F8AG99_9EURO</name>
<sequence length="459" mass="50808">MAFFHSPQWQLLSLLFACLAVQHLYMPFNPFGPADSLVAPQDTSFRKDWKDFSDLKIKKPSLKAYLSVFHYVDEDNQWPNITRSFEDRKVFHEKVQRSTLGFLLIAPEIDYSTDEAKNFVTLLKELRESFGDKYAVSATIEATECDFIRGLKGHDLSGMAEHLDHLTFFPFSRTTKCARRQPPKTEMDSAFGIERSLRLLRQANIDPDKLSMALDLGVDTDEFEDPKCNTAGCPSLPVPFVNNRGFTSYEIESVIERESPEVHYNESSAYSWFIYHENDGLFNDYRLVRFKNAEALKKRANLANKHCLGGLFAWSITDGGPATLTNPNDLDPSDKSMRGARLSNDTSWSTRATPFATSTQSTSLSTETSNSDADTNVNTEGLSCHPALGSVHVPIAQLGCDSNSTSTASHNSDAPVNAEEGAPSPTPAAPHETGTPDEPNATEKDDDPGTTPGESTNTP</sequence>
<dbReference type="PANTHER" id="PTHR11177:SF402">
    <property type="entry name" value="CHITINASE"/>
    <property type="match status" value="1"/>
</dbReference>
<feature type="chain" id="PRO_5009534836" description="chitinase" evidence="4">
    <location>
        <begin position="21"/>
        <end position="459"/>
    </location>
</feature>
<dbReference type="Pfam" id="PF00704">
    <property type="entry name" value="Glyco_hydro_18"/>
    <property type="match status" value="1"/>
</dbReference>
<dbReference type="GeneID" id="34444137"/>
<dbReference type="SUPFAM" id="SSF51445">
    <property type="entry name" value="(Trans)glycosidases"/>
    <property type="match status" value="1"/>
</dbReference>